<dbReference type="KEGG" id="sre:PTSG_05445"/>
<evidence type="ECO:0000256" key="1">
    <source>
        <dbReference type="SAM" id="MobiDB-lite"/>
    </source>
</evidence>
<gene>
    <name evidence="2" type="ORF">PTSG_05445</name>
</gene>
<dbReference type="RefSeq" id="XP_004994018.1">
    <property type="nucleotide sequence ID" value="XM_004993961.1"/>
</dbReference>
<dbReference type="EMBL" id="GL832966">
    <property type="protein sequence ID" value="EGD73737.1"/>
    <property type="molecule type" value="Genomic_DNA"/>
</dbReference>
<organism evidence="3">
    <name type="scientific">Salpingoeca rosetta (strain ATCC 50818 / BSB-021)</name>
    <dbReference type="NCBI Taxonomy" id="946362"/>
    <lineage>
        <taxon>Eukaryota</taxon>
        <taxon>Choanoflagellata</taxon>
        <taxon>Craspedida</taxon>
        <taxon>Salpingoecidae</taxon>
        <taxon>Salpingoeca</taxon>
    </lineage>
</organism>
<evidence type="ECO:0000313" key="3">
    <source>
        <dbReference type="Proteomes" id="UP000007799"/>
    </source>
</evidence>
<protein>
    <submittedName>
        <fullName evidence="2">Uncharacterized protein</fullName>
    </submittedName>
</protein>
<feature type="region of interest" description="Disordered" evidence="1">
    <location>
        <begin position="32"/>
        <end position="85"/>
    </location>
</feature>
<evidence type="ECO:0000313" key="2">
    <source>
        <dbReference type="EMBL" id="EGD73737.1"/>
    </source>
</evidence>
<feature type="compositionally biased region" description="Pro residues" evidence="1">
    <location>
        <begin position="43"/>
        <end position="52"/>
    </location>
</feature>
<proteinExistence type="predicted"/>
<accession>F2UAG2</accession>
<dbReference type="InParanoid" id="F2UAG2"/>
<reference evidence="2" key="1">
    <citation type="submission" date="2009-08" db="EMBL/GenBank/DDBJ databases">
        <title>Annotation of Salpingoeca rosetta.</title>
        <authorList>
            <consortium name="The Broad Institute Genome Sequencing Platform"/>
            <person name="Russ C."/>
            <person name="Cuomo C."/>
            <person name="Burger G."/>
            <person name="Gray M.W."/>
            <person name="Holland P.W.H."/>
            <person name="King N."/>
            <person name="Lang F.B.F."/>
            <person name="Roger A.J."/>
            <person name="Ruiz-Trillo I."/>
            <person name="Young S.K."/>
            <person name="Zeng Q."/>
            <person name="Gargeya S."/>
            <person name="Alvarado L."/>
            <person name="Berlin A."/>
            <person name="Chapman S.B."/>
            <person name="Chen Z."/>
            <person name="Freedman E."/>
            <person name="Gellesch M."/>
            <person name="Goldberg J."/>
            <person name="Griggs A."/>
            <person name="Gujja S."/>
            <person name="Heilman E."/>
            <person name="Heiman D."/>
            <person name="Howarth C."/>
            <person name="Mehta T."/>
            <person name="Neiman D."/>
            <person name="Pearson M."/>
            <person name="Roberts A."/>
            <person name="Saif S."/>
            <person name="Shea T."/>
            <person name="Shenoy N."/>
            <person name="Sisk P."/>
            <person name="Stolte C."/>
            <person name="Sykes S."/>
            <person name="White J."/>
            <person name="Yandava C."/>
            <person name="Haas B."/>
            <person name="Nusbaum C."/>
            <person name="Birren B."/>
        </authorList>
    </citation>
    <scope>NUCLEOTIDE SEQUENCE [LARGE SCALE GENOMIC DNA]</scope>
    <source>
        <strain evidence="2">ATCC 50818</strain>
    </source>
</reference>
<name>F2UAG2_SALR5</name>
<sequence>MTHHLDGRLLTEEDDETTNIFTYLVEVPQARDPRVTAPESPVLAPPRPPSKGPLPGHVHSLMNMQDSPAHGVLGQLTQDPGGARRVQRAVEALSSKWLDENDETRLTVVMVERR</sequence>
<dbReference type="Proteomes" id="UP000007799">
    <property type="component" value="Unassembled WGS sequence"/>
</dbReference>
<dbReference type="AlphaFoldDB" id="F2UAG2"/>
<keyword evidence="3" id="KW-1185">Reference proteome</keyword>
<dbReference type="GeneID" id="16074596"/>